<dbReference type="Pfam" id="PF12728">
    <property type="entry name" value="HTH_17"/>
    <property type="match status" value="1"/>
</dbReference>
<dbReference type="EMBL" id="AP035786">
    <property type="protein sequence ID" value="BFO73633.1"/>
    <property type="molecule type" value="Genomic_DNA"/>
</dbReference>
<gene>
    <name evidence="2" type="ORF">GTC17254_12300</name>
</gene>
<evidence type="ECO:0000313" key="2">
    <source>
        <dbReference type="EMBL" id="BFO73633.1"/>
    </source>
</evidence>
<organism evidence="2">
    <name type="scientific">Prevotella sp. GTC17254</name>
    <dbReference type="NCBI Taxonomy" id="3236794"/>
    <lineage>
        <taxon>Bacteria</taxon>
        <taxon>Pseudomonadati</taxon>
        <taxon>Bacteroidota</taxon>
        <taxon>Bacteroidia</taxon>
        <taxon>Bacteroidales</taxon>
        <taxon>Prevotellaceae</taxon>
        <taxon>Prevotella</taxon>
    </lineage>
</organism>
<name>A0AB33IVM0_9BACT</name>
<proteinExistence type="predicted"/>
<evidence type="ECO:0000259" key="1">
    <source>
        <dbReference type="Pfam" id="PF12728"/>
    </source>
</evidence>
<sequence length="185" mass="21743">MPSAKFQIERKCEICGKIFTAKTLTSKYCSKACSQTAYKQRKKEEQLEALKREKAAKVPKDQPYLSIADASALFDIGRDSLYRLIRNKEVRYYNLGQRMTRICKADLQERFSLRPYNEKEKHKSKEVKTYRLEPEDCYTIGEISKKFGINDSTVYLHIRKYSIPTRQIGNYVYAPKSEIDNLYNH</sequence>
<protein>
    <submittedName>
        <fullName evidence="2">Helix-turn-helix domain-containing protein</fullName>
    </submittedName>
</protein>
<reference evidence="2" key="1">
    <citation type="submission" date="2024-07" db="EMBL/GenBank/DDBJ databases">
        <title>Complete genome sequence of Prevotella sp. YM-2024 GTC17254.</title>
        <authorList>
            <person name="Hayashi M."/>
            <person name="Muto Y."/>
            <person name="Tanaka K."/>
            <person name="Niwa H."/>
        </authorList>
    </citation>
    <scope>NUCLEOTIDE SEQUENCE</scope>
    <source>
        <strain evidence="2">GTC17254</strain>
    </source>
</reference>
<accession>A0AB33IVM0</accession>
<feature type="domain" description="Helix-turn-helix" evidence="1">
    <location>
        <begin position="64"/>
        <end position="109"/>
    </location>
</feature>
<dbReference type="AlphaFoldDB" id="A0AB33IVM0"/>
<dbReference type="InterPro" id="IPR041657">
    <property type="entry name" value="HTH_17"/>
</dbReference>
<dbReference type="Gene3D" id="1.10.10.60">
    <property type="entry name" value="Homeodomain-like"/>
    <property type="match status" value="1"/>
</dbReference>